<accession>U4KYR9</accession>
<proteinExistence type="predicted"/>
<dbReference type="Proteomes" id="UP000018144">
    <property type="component" value="Unassembled WGS sequence"/>
</dbReference>
<protein>
    <submittedName>
        <fullName evidence="1">Uncharacterized protein</fullName>
    </submittedName>
</protein>
<dbReference type="AlphaFoldDB" id="U4KYR9"/>
<name>U4KYR9_PYROM</name>
<organism evidence="1 2">
    <name type="scientific">Pyronema omphalodes (strain CBS 100304)</name>
    <name type="common">Pyronema confluens</name>
    <dbReference type="NCBI Taxonomy" id="1076935"/>
    <lineage>
        <taxon>Eukaryota</taxon>
        <taxon>Fungi</taxon>
        <taxon>Dikarya</taxon>
        <taxon>Ascomycota</taxon>
        <taxon>Pezizomycotina</taxon>
        <taxon>Pezizomycetes</taxon>
        <taxon>Pezizales</taxon>
        <taxon>Pyronemataceae</taxon>
        <taxon>Pyronema</taxon>
    </lineage>
</organism>
<dbReference type="EMBL" id="HF935356">
    <property type="protein sequence ID" value="CCX07541.1"/>
    <property type="molecule type" value="Genomic_DNA"/>
</dbReference>
<evidence type="ECO:0000313" key="2">
    <source>
        <dbReference type="Proteomes" id="UP000018144"/>
    </source>
</evidence>
<keyword evidence="2" id="KW-1185">Reference proteome</keyword>
<sequence length="183" mass="20782">MAIALIVMRKLASGSKVVTRIRGLSIRTGIRGFFKTGTPGIVLVSTPKELDPPDLPGPDLENFKGYVYTIGGYDKKDKQIQIQHEAIAPRMSIAFEKEKIRRQFDIPKIIEEAERLGSGGDITKWLNKELDNAARHFTSKRDKNWYDVWGDGSTKKHVSMKRSTVQKKNEEGEVFTIRKYFAP</sequence>
<dbReference type="OrthoDB" id="10441574at2759"/>
<reference evidence="1 2" key="1">
    <citation type="journal article" date="2013" name="PLoS Genet.">
        <title>The genome and development-dependent transcriptomes of Pyronema confluens: a window into fungal evolution.</title>
        <authorList>
            <person name="Traeger S."/>
            <person name="Altegoer F."/>
            <person name="Freitag M."/>
            <person name="Gabaldon T."/>
            <person name="Kempken F."/>
            <person name="Kumar A."/>
            <person name="Marcet-Houben M."/>
            <person name="Poggeler S."/>
            <person name="Stajich J.E."/>
            <person name="Nowrousian M."/>
        </authorList>
    </citation>
    <scope>NUCLEOTIDE SEQUENCE [LARGE SCALE GENOMIC DNA]</scope>
    <source>
        <strain evidence="2">CBS 100304</strain>
        <tissue evidence="1">Vegetative mycelium</tissue>
    </source>
</reference>
<evidence type="ECO:0000313" key="1">
    <source>
        <dbReference type="EMBL" id="CCX07541.1"/>
    </source>
</evidence>
<gene>
    <name evidence="1" type="ORF">PCON_07130</name>
</gene>